<protein>
    <submittedName>
        <fullName evidence="1">2-hydroxyacid dehydrogenase</fullName>
    </submittedName>
</protein>
<gene>
    <name evidence="1" type="ORF">C361_02547</name>
</gene>
<dbReference type="AlphaFoldDB" id="A0A854QLY5"/>
<evidence type="ECO:0000313" key="1">
    <source>
        <dbReference type="EMBL" id="OXG23999.1"/>
    </source>
</evidence>
<organism evidence="1 2">
    <name type="scientific">Cryptococcus neoformans Tu259-1</name>
    <dbReference type="NCBI Taxonomy" id="1230072"/>
    <lineage>
        <taxon>Eukaryota</taxon>
        <taxon>Fungi</taxon>
        <taxon>Dikarya</taxon>
        <taxon>Basidiomycota</taxon>
        <taxon>Agaricomycotina</taxon>
        <taxon>Tremellomycetes</taxon>
        <taxon>Tremellales</taxon>
        <taxon>Cryptococcaceae</taxon>
        <taxon>Cryptococcus</taxon>
        <taxon>Cryptococcus neoformans species complex</taxon>
    </lineage>
</organism>
<sequence length="58" mass="6151">MFLLFDALGQSSLALVHAKAGTFNFDIPFSYSPKGKVTGSVGIRGIGSALVREQSHLI</sequence>
<name>A0A854QLY5_CRYNE</name>
<proteinExistence type="predicted"/>
<reference evidence="1 2" key="1">
    <citation type="submission" date="2017-06" db="EMBL/GenBank/DDBJ databases">
        <title>Global population genomics of the pathogenic fungus Cryptococcus neoformans var. grubii.</title>
        <authorList>
            <person name="Cuomo C."/>
            <person name="Litvintseva A."/>
            <person name="Chen Y."/>
            <person name="Young S."/>
            <person name="Zeng Q."/>
            <person name="Chapman S."/>
            <person name="Gujja S."/>
            <person name="Saif S."/>
            <person name="Birren B."/>
        </authorList>
    </citation>
    <scope>NUCLEOTIDE SEQUENCE [LARGE SCALE GENOMIC DNA]</scope>
    <source>
        <strain evidence="1 2">Tu259-1</strain>
    </source>
</reference>
<dbReference type="EMBL" id="AMKT01000034">
    <property type="protein sequence ID" value="OXG23999.1"/>
    <property type="molecule type" value="Genomic_DNA"/>
</dbReference>
<dbReference type="Proteomes" id="UP000199727">
    <property type="component" value="Unassembled WGS sequence"/>
</dbReference>
<accession>A0A854QLY5</accession>
<comment type="caution">
    <text evidence="1">The sequence shown here is derived from an EMBL/GenBank/DDBJ whole genome shotgun (WGS) entry which is preliminary data.</text>
</comment>
<evidence type="ECO:0000313" key="2">
    <source>
        <dbReference type="Proteomes" id="UP000199727"/>
    </source>
</evidence>